<evidence type="ECO:0000313" key="3">
    <source>
        <dbReference type="Proteomes" id="UP000092461"/>
    </source>
</evidence>
<accession>A0A1B0CR33</accession>
<evidence type="ECO:0000313" key="2">
    <source>
        <dbReference type="EnsemblMetazoa" id="LLOJ007332-PA"/>
    </source>
</evidence>
<protein>
    <submittedName>
        <fullName evidence="2">Uncharacterized protein</fullName>
    </submittedName>
</protein>
<dbReference type="VEuPathDB" id="VectorBase:LLONM1_008262"/>
<keyword evidence="3" id="KW-1185">Reference proteome</keyword>
<dbReference type="EnsemblMetazoa" id="LLOJ007332-RA">
    <property type="protein sequence ID" value="LLOJ007332-PA"/>
    <property type="gene ID" value="LLOJ007332"/>
</dbReference>
<dbReference type="VEuPathDB" id="VectorBase:LLOJ007332"/>
<name>A0A1B0CR33_LUTLO</name>
<dbReference type="EMBL" id="AJWK01024368">
    <property type="status" value="NOT_ANNOTATED_CDS"/>
    <property type="molecule type" value="Genomic_DNA"/>
</dbReference>
<dbReference type="AlphaFoldDB" id="A0A1B0CR33"/>
<proteinExistence type="predicted"/>
<dbReference type="Proteomes" id="UP000092461">
    <property type="component" value="Unassembled WGS sequence"/>
</dbReference>
<feature type="compositionally biased region" description="Low complexity" evidence="1">
    <location>
        <begin position="19"/>
        <end position="37"/>
    </location>
</feature>
<reference evidence="2" key="1">
    <citation type="submission" date="2020-05" db="UniProtKB">
        <authorList>
            <consortium name="EnsemblMetazoa"/>
        </authorList>
    </citation>
    <scope>IDENTIFICATION</scope>
    <source>
        <strain evidence="2">Jacobina</strain>
    </source>
</reference>
<evidence type="ECO:0000256" key="1">
    <source>
        <dbReference type="SAM" id="MobiDB-lite"/>
    </source>
</evidence>
<organism evidence="2 3">
    <name type="scientific">Lutzomyia longipalpis</name>
    <name type="common">Sand fly</name>
    <dbReference type="NCBI Taxonomy" id="7200"/>
    <lineage>
        <taxon>Eukaryota</taxon>
        <taxon>Metazoa</taxon>
        <taxon>Ecdysozoa</taxon>
        <taxon>Arthropoda</taxon>
        <taxon>Hexapoda</taxon>
        <taxon>Insecta</taxon>
        <taxon>Pterygota</taxon>
        <taxon>Neoptera</taxon>
        <taxon>Endopterygota</taxon>
        <taxon>Diptera</taxon>
        <taxon>Nematocera</taxon>
        <taxon>Psychodoidea</taxon>
        <taxon>Psychodidae</taxon>
        <taxon>Lutzomyia</taxon>
        <taxon>Lutzomyia</taxon>
    </lineage>
</organism>
<sequence>MSRGSLELRKKHSKRDQMSPSTPRPTSSTRSDTESTSGIFSDADECQNSVVSYKSDENAKKFYRDLEEKHNSPLPEYMKNLLFLNGFTSMDTFSTITDEDMTAMERMCKQEMHNYCPHTPDFFSFFFQCIEHFKIPLGHRKQLMGFIEKINEQKMEEKFGKRKLIVDVVTPMEPTIVNVKEIPMDDPLFHSQNSSDGDFPEGDEYPEMSARVRRQIERSLCDSSYLCQDLEISVKLNNTDIEGSVQCPICSCGIKLTRDNRRKDKNGIAHLSASNFIRHVKKHNEDEEPSAKKKKTKSNRPSSVGIKSEDENE</sequence>
<feature type="region of interest" description="Disordered" evidence="1">
    <location>
        <begin position="276"/>
        <end position="313"/>
    </location>
</feature>
<feature type="region of interest" description="Disordered" evidence="1">
    <location>
        <begin position="1"/>
        <end position="43"/>
    </location>
</feature>